<keyword evidence="14" id="KW-0464">Manganese</keyword>
<evidence type="ECO:0000256" key="6">
    <source>
        <dbReference type="ARBA" id="ARBA00022723"/>
    </source>
</evidence>
<dbReference type="Pfam" id="PF12826">
    <property type="entry name" value="HHH_2"/>
    <property type="match status" value="1"/>
</dbReference>
<dbReference type="EC" id="6.5.1.2" evidence="2 14"/>
<keyword evidence="6 14" id="KW-0479">Metal-binding</keyword>
<dbReference type="PROSITE" id="PS50172">
    <property type="entry name" value="BRCT"/>
    <property type="match status" value="1"/>
</dbReference>
<sequence>MAVSKEIKKIKLELEKHNRLYYEDDSPEITDAEYDALYARLKELEKNSNSDVEDSPTKKVGGKAKRSFEKHNHLKPMLSLNNVFSEEEFKKFDERVEKWVSEDNTVYSVEPKFDGIGISITYEKGNLVRAVTRGDGLTGELVTENILQIEKIPKKIRLNAPDIIELRGEIFFGLKDFEKINNELEKTNGKKFVSPRNAAAGTIRNLDTEIVKSRPLDIFFYGIGGHSDDFTINAHEDFIKYLKDNHFPVNDLINFCKKTHVQGQVQKILSSRESLNYEIDGAVVKVNDFKKQNKLGFVSKAPRWAVAWKFPASEKYTKVNDVLFSVGRTGVVTPFAQIEPVLLSGAKISNVSLHNMDELKRLGIMVNDTVLVKRAGDVIPQITKVNTDVRNGSEKSINIPEYCPSCSNVLKTEGPFLRCDNGMKCPAQLFGFFEHFVSRKAMNIEGLGYKINKHLINLGYVKEAADLFKLQNFETELKALEGFGEKSIDNLFKSIEASRKPNLERFINALGMPEVGETTASALARFYKDFGSLRKASFFDLMQMDNIGEVVAKNIIHFFKNETIGLDNLLNEIEIQDFIVSKDSHLDNLKIVITGSFENFSRDELKQTIKEKGGIPSSSISSKTDFLILGENPGSKFKKAQELGIQVVTEDNIGKFLKL</sequence>
<feature type="binding site" evidence="14">
    <location>
        <position position="285"/>
    </location>
    <ligand>
        <name>NAD(+)</name>
        <dbReference type="ChEBI" id="CHEBI:57540"/>
    </ligand>
</feature>
<dbReference type="GO" id="GO:0003911">
    <property type="term" value="F:DNA ligase (NAD+) activity"/>
    <property type="evidence" value="ECO:0007669"/>
    <property type="project" value="UniProtKB-UniRule"/>
</dbReference>
<dbReference type="SMART" id="SM00292">
    <property type="entry name" value="BRCT"/>
    <property type="match status" value="1"/>
</dbReference>
<evidence type="ECO:0000256" key="7">
    <source>
        <dbReference type="ARBA" id="ARBA00022763"/>
    </source>
</evidence>
<evidence type="ECO:0000256" key="8">
    <source>
        <dbReference type="ARBA" id="ARBA00022833"/>
    </source>
</evidence>
<feature type="binding site" evidence="14">
    <location>
        <position position="309"/>
    </location>
    <ligand>
        <name>NAD(+)</name>
        <dbReference type="ChEBI" id="CHEBI:57540"/>
    </ligand>
</feature>
<dbReference type="InterPro" id="IPR004150">
    <property type="entry name" value="NAD_DNA_ligase_OB"/>
</dbReference>
<feature type="binding site" evidence="14">
    <location>
        <begin position="31"/>
        <end position="35"/>
    </location>
    <ligand>
        <name>NAD(+)</name>
        <dbReference type="ChEBI" id="CHEBI:57540"/>
    </ligand>
</feature>
<evidence type="ECO:0000256" key="5">
    <source>
        <dbReference type="ARBA" id="ARBA00022705"/>
    </source>
</evidence>
<comment type="catalytic activity">
    <reaction evidence="12 14">
        <text>NAD(+) + (deoxyribonucleotide)n-3'-hydroxyl + 5'-phospho-(deoxyribonucleotide)m = (deoxyribonucleotide)n+m + AMP + beta-nicotinamide D-nucleotide.</text>
        <dbReference type="EC" id="6.5.1.2"/>
    </reaction>
</comment>
<organism evidence="17 18">
    <name type="scientific">SAR86 cluster bacterium</name>
    <dbReference type="NCBI Taxonomy" id="2030880"/>
    <lineage>
        <taxon>Bacteria</taxon>
        <taxon>Pseudomonadati</taxon>
        <taxon>Pseudomonadota</taxon>
        <taxon>Gammaproteobacteria</taxon>
        <taxon>SAR86 cluster</taxon>
    </lineage>
</organism>
<evidence type="ECO:0000256" key="3">
    <source>
        <dbReference type="ARBA" id="ARBA00013308"/>
    </source>
</evidence>
<dbReference type="InterPro" id="IPR036420">
    <property type="entry name" value="BRCT_dom_sf"/>
</dbReference>
<evidence type="ECO:0000256" key="4">
    <source>
        <dbReference type="ARBA" id="ARBA00022598"/>
    </source>
</evidence>
<evidence type="ECO:0000259" key="16">
    <source>
        <dbReference type="PROSITE" id="PS50172"/>
    </source>
</evidence>
<dbReference type="SUPFAM" id="SSF56091">
    <property type="entry name" value="DNA ligase/mRNA capping enzyme, catalytic domain"/>
    <property type="match status" value="1"/>
</dbReference>
<dbReference type="Gene3D" id="3.40.50.10190">
    <property type="entry name" value="BRCT domain"/>
    <property type="match status" value="1"/>
</dbReference>
<evidence type="ECO:0000256" key="15">
    <source>
        <dbReference type="SAM" id="MobiDB-lite"/>
    </source>
</evidence>
<dbReference type="InterPro" id="IPR001357">
    <property type="entry name" value="BRCT_dom"/>
</dbReference>
<evidence type="ECO:0000256" key="10">
    <source>
        <dbReference type="ARBA" id="ARBA00023027"/>
    </source>
</evidence>
<feature type="binding site" evidence="14">
    <location>
        <begin position="79"/>
        <end position="80"/>
    </location>
    <ligand>
        <name>NAD(+)</name>
        <dbReference type="ChEBI" id="CHEBI:57540"/>
    </ligand>
</feature>
<reference evidence="17 18" key="1">
    <citation type="submission" date="2019-02" db="EMBL/GenBank/DDBJ databases">
        <title>Prokaryotic population dynamics and viral predation in marine succession experiment using metagenomics: the confinement effect.</title>
        <authorList>
            <person name="Haro-Moreno J.M."/>
            <person name="Rodriguez-Valera F."/>
            <person name="Lopez-Perez M."/>
        </authorList>
    </citation>
    <scope>NUCLEOTIDE SEQUENCE [LARGE SCALE GENOMIC DNA]</scope>
    <source>
        <strain evidence="17">MED-G159</strain>
    </source>
</reference>
<feature type="binding site" evidence="14">
    <location>
        <position position="110"/>
    </location>
    <ligand>
        <name>NAD(+)</name>
        <dbReference type="ChEBI" id="CHEBI:57540"/>
    </ligand>
</feature>
<dbReference type="PANTHER" id="PTHR23389">
    <property type="entry name" value="CHROMOSOME TRANSMISSION FIDELITY FACTOR 18"/>
    <property type="match status" value="1"/>
</dbReference>
<keyword evidence="11 14" id="KW-0234">DNA repair</keyword>
<dbReference type="EMBL" id="SHBE01000005">
    <property type="protein sequence ID" value="RZO26241.1"/>
    <property type="molecule type" value="Genomic_DNA"/>
</dbReference>
<dbReference type="PROSITE" id="PS01055">
    <property type="entry name" value="DNA_LIGASE_N1"/>
    <property type="match status" value="1"/>
</dbReference>
<dbReference type="PIRSF" id="PIRSF001604">
    <property type="entry name" value="LigA"/>
    <property type="match status" value="1"/>
</dbReference>
<dbReference type="HAMAP" id="MF_01588">
    <property type="entry name" value="DNA_ligase_A"/>
    <property type="match status" value="1"/>
</dbReference>
<dbReference type="SUPFAM" id="SSF52113">
    <property type="entry name" value="BRCT domain"/>
    <property type="match status" value="1"/>
</dbReference>
<dbReference type="InterPro" id="IPR001679">
    <property type="entry name" value="DNA_ligase"/>
</dbReference>
<dbReference type="Gene3D" id="3.30.470.30">
    <property type="entry name" value="DNA ligase/mRNA capping enzyme"/>
    <property type="match status" value="1"/>
</dbReference>
<dbReference type="PANTHER" id="PTHR23389:SF9">
    <property type="entry name" value="DNA LIGASE"/>
    <property type="match status" value="1"/>
</dbReference>
<dbReference type="InterPro" id="IPR010994">
    <property type="entry name" value="RuvA_2-like"/>
</dbReference>
<evidence type="ECO:0000256" key="1">
    <source>
        <dbReference type="ARBA" id="ARBA00004067"/>
    </source>
</evidence>
<dbReference type="SUPFAM" id="SSF50249">
    <property type="entry name" value="Nucleic acid-binding proteins"/>
    <property type="match status" value="1"/>
</dbReference>
<feature type="binding site" evidence="14">
    <location>
        <position position="403"/>
    </location>
    <ligand>
        <name>Zn(2+)</name>
        <dbReference type="ChEBI" id="CHEBI:29105"/>
    </ligand>
</feature>
<dbReference type="CDD" id="cd00114">
    <property type="entry name" value="LIGANc"/>
    <property type="match status" value="1"/>
</dbReference>
<dbReference type="SMART" id="SM00532">
    <property type="entry name" value="LIGANc"/>
    <property type="match status" value="1"/>
</dbReference>
<dbReference type="Gene3D" id="2.40.50.140">
    <property type="entry name" value="Nucleic acid-binding proteins"/>
    <property type="match status" value="1"/>
</dbReference>
<keyword evidence="10 14" id="KW-0520">NAD</keyword>
<dbReference type="AlphaFoldDB" id="A0A520MYG4"/>
<evidence type="ECO:0000313" key="17">
    <source>
        <dbReference type="EMBL" id="RZO26241.1"/>
    </source>
</evidence>
<comment type="caution">
    <text evidence="17">The sequence shown here is derived from an EMBL/GenBank/DDBJ whole genome shotgun (WGS) entry which is preliminary data.</text>
</comment>
<dbReference type="InterPro" id="IPR018239">
    <property type="entry name" value="DNA_ligase_AS"/>
</dbReference>
<dbReference type="GO" id="GO:0003677">
    <property type="term" value="F:DNA binding"/>
    <property type="evidence" value="ECO:0007669"/>
    <property type="project" value="InterPro"/>
</dbReference>
<evidence type="ECO:0000256" key="9">
    <source>
        <dbReference type="ARBA" id="ARBA00022842"/>
    </source>
</evidence>
<feature type="binding site" evidence="14">
    <location>
        <position position="425"/>
    </location>
    <ligand>
        <name>Zn(2+)</name>
        <dbReference type="ChEBI" id="CHEBI:29105"/>
    </ligand>
</feature>
<comment type="cofactor">
    <cofactor evidence="14">
        <name>Mg(2+)</name>
        <dbReference type="ChEBI" id="CHEBI:18420"/>
    </cofactor>
    <cofactor evidence="14">
        <name>Mn(2+)</name>
        <dbReference type="ChEBI" id="CHEBI:29035"/>
    </cofactor>
</comment>
<dbReference type="SUPFAM" id="SSF47781">
    <property type="entry name" value="RuvA domain 2-like"/>
    <property type="match status" value="1"/>
</dbReference>
<dbReference type="Pfam" id="PF00533">
    <property type="entry name" value="BRCT"/>
    <property type="match status" value="1"/>
</dbReference>
<feature type="binding site" evidence="14">
    <location>
        <position position="133"/>
    </location>
    <ligand>
        <name>NAD(+)</name>
        <dbReference type="ChEBI" id="CHEBI:57540"/>
    </ligand>
</feature>
<evidence type="ECO:0000256" key="2">
    <source>
        <dbReference type="ARBA" id="ARBA00012722"/>
    </source>
</evidence>
<feature type="binding site" evidence="14">
    <location>
        <position position="406"/>
    </location>
    <ligand>
        <name>Zn(2+)</name>
        <dbReference type="ChEBI" id="CHEBI:29105"/>
    </ligand>
</feature>
<dbReference type="Gene3D" id="1.10.287.610">
    <property type="entry name" value="Helix hairpin bin"/>
    <property type="match status" value="1"/>
</dbReference>
<keyword evidence="7 14" id="KW-0227">DNA damage</keyword>
<dbReference type="Gene3D" id="1.10.150.20">
    <property type="entry name" value="5' to 3' exonuclease, C-terminal subdomain"/>
    <property type="match status" value="2"/>
</dbReference>
<dbReference type="InterPro" id="IPR041663">
    <property type="entry name" value="DisA/LigA_HHH"/>
</dbReference>
<dbReference type="GO" id="GO:0006281">
    <property type="term" value="P:DNA repair"/>
    <property type="evidence" value="ECO:0007669"/>
    <property type="project" value="UniProtKB-KW"/>
</dbReference>
<keyword evidence="5 14" id="KW-0235">DNA replication</keyword>
<dbReference type="InterPro" id="IPR003583">
    <property type="entry name" value="Hlx-hairpin-Hlx_DNA-bd_motif"/>
</dbReference>
<evidence type="ECO:0000256" key="12">
    <source>
        <dbReference type="ARBA" id="ARBA00034005"/>
    </source>
</evidence>
<dbReference type="FunFam" id="2.40.50.140:FF:000012">
    <property type="entry name" value="DNA ligase"/>
    <property type="match status" value="1"/>
</dbReference>
<feature type="region of interest" description="Disordered" evidence="15">
    <location>
        <begin position="45"/>
        <end position="66"/>
    </location>
</feature>
<keyword evidence="9 14" id="KW-0460">Magnesium</keyword>
<dbReference type="InterPro" id="IPR013840">
    <property type="entry name" value="DNAligase_N"/>
</dbReference>
<gene>
    <name evidence="14 17" type="primary">ligA</name>
    <name evidence="17" type="ORF">EVA92_02975</name>
</gene>
<dbReference type="InterPro" id="IPR012340">
    <property type="entry name" value="NA-bd_OB-fold"/>
</dbReference>
<comment type="function">
    <text evidence="1 14">DNA ligase that catalyzes the formation of phosphodiester linkages between 5'-phosphoryl and 3'-hydroxyl groups in double-stranded DNA using NAD as a coenzyme and as the energy source for the reaction. It is essential for DNA replication and repair of damaged DNA.</text>
</comment>
<dbReference type="Pfam" id="PF03120">
    <property type="entry name" value="OB_DNA_ligase"/>
    <property type="match status" value="1"/>
</dbReference>
<evidence type="ECO:0000256" key="13">
    <source>
        <dbReference type="ARBA" id="ARBA00060881"/>
    </source>
</evidence>
<protein>
    <recommendedName>
        <fullName evidence="3 14">DNA ligase</fullName>
        <ecNumber evidence="2 14">6.5.1.2</ecNumber>
    </recommendedName>
    <alternativeName>
        <fullName evidence="14">Polydeoxyribonucleotide synthase [NAD(+)]</fullName>
    </alternativeName>
</protein>
<evidence type="ECO:0000256" key="11">
    <source>
        <dbReference type="ARBA" id="ARBA00023204"/>
    </source>
</evidence>
<dbReference type="GO" id="GO:0046872">
    <property type="term" value="F:metal ion binding"/>
    <property type="evidence" value="ECO:0007669"/>
    <property type="project" value="UniProtKB-KW"/>
</dbReference>
<dbReference type="Proteomes" id="UP000315825">
    <property type="component" value="Unassembled WGS sequence"/>
</dbReference>
<keyword evidence="8 14" id="KW-0862">Zinc</keyword>
<feature type="binding site" evidence="14">
    <location>
        <position position="169"/>
    </location>
    <ligand>
        <name>NAD(+)</name>
        <dbReference type="ChEBI" id="CHEBI:57540"/>
    </ligand>
</feature>
<feature type="binding site" evidence="14">
    <location>
        <position position="419"/>
    </location>
    <ligand>
        <name>Zn(2+)</name>
        <dbReference type="ChEBI" id="CHEBI:29105"/>
    </ligand>
</feature>
<evidence type="ECO:0000313" key="18">
    <source>
        <dbReference type="Proteomes" id="UP000315825"/>
    </source>
</evidence>
<comment type="similarity">
    <text evidence="13 14">Belongs to the NAD-dependent DNA ligase family. LigA subfamily.</text>
</comment>
<feature type="active site" description="N6-AMP-lysine intermediate" evidence="14">
    <location>
        <position position="112"/>
    </location>
</feature>
<dbReference type="CDD" id="cd17748">
    <property type="entry name" value="BRCT_DNA_ligase_like"/>
    <property type="match status" value="1"/>
</dbReference>
<accession>A0A520MYG4</accession>
<dbReference type="FunFam" id="1.10.150.20:FF:000007">
    <property type="entry name" value="DNA ligase"/>
    <property type="match status" value="1"/>
</dbReference>
<dbReference type="GO" id="GO:0005829">
    <property type="term" value="C:cytosol"/>
    <property type="evidence" value="ECO:0007669"/>
    <property type="project" value="TreeGrafter"/>
</dbReference>
<dbReference type="NCBIfam" id="NF005932">
    <property type="entry name" value="PRK07956.1"/>
    <property type="match status" value="1"/>
</dbReference>
<dbReference type="Pfam" id="PF01653">
    <property type="entry name" value="DNA_ligase_aden"/>
    <property type="match status" value="1"/>
</dbReference>
<dbReference type="SMART" id="SM00278">
    <property type="entry name" value="HhH1"/>
    <property type="match status" value="4"/>
</dbReference>
<name>A0A520MYG4_9GAMM</name>
<keyword evidence="4 14" id="KW-0436">Ligase</keyword>
<proteinExistence type="inferred from homology"/>
<dbReference type="NCBIfam" id="TIGR00575">
    <property type="entry name" value="dnlj"/>
    <property type="match status" value="1"/>
</dbReference>
<dbReference type="GO" id="GO:0006260">
    <property type="term" value="P:DNA replication"/>
    <property type="evidence" value="ECO:0007669"/>
    <property type="project" value="UniProtKB-KW"/>
</dbReference>
<evidence type="ECO:0000256" key="14">
    <source>
        <dbReference type="HAMAP-Rule" id="MF_01588"/>
    </source>
</evidence>
<dbReference type="InterPro" id="IPR013839">
    <property type="entry name" value="DNAligase_adenylation"/>
</dbReference>
<feature type="domain" description="BRCT" evidence="16">
    <location>
        <begin position="581"/>
        <end position="659"/>
    </location>
</feature>